<reference evidence="12" key="2">
    <citation type="journal article" date="2015" name="J. Biotechnol.">
        <title>The structure of the Cyberlindnera jadinii genome and its relation to Candida utilis analyzed by the occurrence of single nucleotide polymorphisms.</title>
        <authorList>
            <person name="Rupp O."/>
            <person name="Brinkrolf K."/>
            <person name="Buerth C."/>
            <person name="Kunigo M."/>
            <person name="Schneider J."/>
            <person name="Jaenicke S."/>
            <person name="Goesmann A."/>
            <person name="Puehler A."/>
            <person name="Jaeger K.-E."/>
            <person name="Ernst J.F."/>
        </authorList>
    </citation>
    <scope>NUCLEOTIDE SEQUENCE [LARGE SCALE GENOMIC DNA]</scope>
    <source>
        <strain evidence="12">ATCC 18201 / CBS 1600 / BCRC 20928 / JCM 3617 / NBRC 0987 / NRRL Y-1542</strain>
    </source>
</reference>
<dbReference type="GO" id="GO:0005829">
    <property type="term" value="C:cytosol"/>
    <property type="evidence" value="ECO:0007669"/>
    <property type="project" value="TreeGrafter"/>
</dbReference>
<comment type="cofactor">
    <cofactor evidence="8">
        <name>Zn(2+)</name>
        <dbReference type="ChEBI" id="CHEBI:29105"/>
    </cofactor>
    <text evidence="8">Binds 1 zinc ion per subunit.</text>
</comment>
<dbReference type="InterPro" id="IPR032466">
    <property type="entry name" value="Metal_Hydrolase"/>
</dbReference>
<dbReference type="STRING" id="983966.A0A0H5C9M3"/>
<evidence type="ECO:0000256" key="5">
    <source>
        <dbReference type="ARBA" id="ARBA00022833"/>
    </source>
</evidence>
<dbReference type="GO" id="GO:0006147">
    <property type="term" value="P:guanine catabolic process"/>
    <property type="evidence" value="ECO:0007669"/>
    <property type="project" value="UniProtKB-UniRule"/>
</dbReference>
<name>A0A0H5C9M3_CYBJN</name>
<evidence type="ECO:0000256" key="1">
    <source>
        <dbReference type="ARBA" id="ARBA00004984"/>
    </source>
</evidence>
<keyword evidence="5 8" id="KW-0862">Zinc</keyword>
<keyword evidence="4 8" id="KW-0378">Hydrolase</keyword>
<comment type="pathway">
    <text evidence="1 8">Purine metabolism; guanine degradation; xanthine from guanine: step 1/1.</text>
</comment>
<dbReference type="PANTHER" id="PTHR11271">
    <property type="entry name" value="GUANINE DEAMINASE"/>
    <property type="match status" value="1"/>
</dbReference>
<evidence type="ECO:0000313" key="10">
    <source>
        <dbReference type="EMBL" id="CEP25131.1"/>
    </source>
</evidence>
<dbReference type="Gene3D" id="2.30.40.10">
    <property type="entry name" value="Urease, subunit C, domain 1"/>
    <property type="match status" value="1"/>
</dbReference>
<dbReference type="InterPro" id="IPR014311">
    <property type="entry name" value="Guanine_deaminase"/>
</dbReference>
<feature type="domain" description="Amidohydrolase-related" evidence="9">
    <location>
        <begin position="76"/>
        <end position="458"/>
    </location>
</feature>
<dbReference type="GO" id="GO:0008270">
    <property type="term" value="F:zinc ion binding"/>
    <property type="evidence" value="ECO:0007669"/>
    <property type="project" value="UniProtKB-UniRule"/>
</dbReference>
<dbReference type="CDD" id="cd01303">
    <property type="entry name" value="GDEase"/>
    <property type="match status" value="1"/>
</dbReference>
<reference evidence="10" key="1">
    <citation type="submission" date="2014-12" db="EMBL/GenBank/DDBJ databases">
        <authorList>
            <person name="Jaenicke S."/>
        </authorList>
    </citation>
    <scope>NUCLEOTIDE SEQUENCE [LARGE SCALE GENOMIC DNA]</scope>
    <source>
        <strain evidence="10">CBS1600</strain>
    </source>
</reference>
<evidence type="ECO:0000256" key="2">
    <source>
        <dbReference type="ARBA" id="ARBA00006745"/>
    </source>
</evidence>
<accession>A0A0H5C9M3</accession>
<organism evidence="10 12">
    <name type="scientific">Cyberlindnera jadinii (strain ATCC 18201 / CBS 1600 / BCRC 20928 / JCM 3617 / NBRC 0987 / NRRL Y-1542)</name>
    <name type="common">Torula yeast</name>
    <name type="synonym">Candida utilis</name>
    <dbReference type="NCBI Taxonomy" id="983966"/>
    <lineage>
        <taxon>Eukaryota</taxon>
        <taxon>Fungi</taxon>
        <taxon>Dikarya</taxon>
        <taxon>Ascomycota</taxon>
        <taxon>Saccharomycotina</taxon>
        <taxon>Saccharomycetes</taxon>
        <taxon>Phaffomycetales</taxon>
        <taxon>Phaffomycetaceae</taxon>
        <taxon>Cyberlindnera</taxon>
    </lineage>
</organism>
<evidence type="ECO:0000256" key="7">
    <source>
        <dbReference type="ARBA" id="ARBA00056079"/>
    </source>
</evidence>
<dbReference type="AlphaFoldDB" id="A0A0H5C9M3"/>
<gene>
    <name evidence="10" type="primary">GUD1</name>
    <name evidence="10" type="ORF">BN1211_6131</name>
    <name evidence="11" type="ORF">CYBJADRAFT_172601</name>
</gene>
<comment type="function">
    <text evidence="7 8">Catalyzes the hydrolytic deamination of guanine, producing xanthine and ammonia.</text>
</comment>
<reference evidence="11 13" key="3">
    <citation type="journal article" date="2016" name="Proc. Natl. Acad. Sci. U.S.A.">
        <title>Comparative genomics of biotechnologically important yeasts.</title>
        <authorList>
            <person name="Riley R."/>
            <person name="Haridas S."/>
            <person name="Wolfe K.H."/>
            <person name="Lopes M.R."/>
            <person name="Hittinger C.T."/>
            <person name="Goeker M."/>
            <person name="Salamov A.A."/>
            <person name="Wisecaver J.H."/>
            <person name="Long T.M."/>
            <person name="Calvey C.H."/>
            <person name="Aerts A.L."/>
            <person name="Barry K.W."/>
            <person name="Choi C."/>
            <person name="Clum A."/>
            <person name="Coughlan A.Y."/>
            <person name="Deshpande S."/>
            <person name="Douglass A.P."/>
            <person name="Hanson S.J."/>
            <person name="Klenk H.-P."/>
            <person name="LaButti K.M."/>
            <person name="Lapidus A."/>
            <person name="Lindquist E.A."/>
            <person name="Lipzen A.M."/>
            <person name="Meier-Kolthoff J.P."/>
            <person name="Ohm R.A."/>
            <person name="Otillar R.P."/>
            <person name="Pangilinan J.L."/>
            <person name="Peng Y."/>
            <person name="Rokas A."/>
            <person name="Rosa C.A."/>
            <person name="Scheuner C."/>
            <person name="Sibirny A.A."/>
            <person name="Slot J.C."/>
            <person name="Stielow J.B."/>
            <person name="Sun H."/>
            <person name="Kurtzman C.P."/>
            <person name="Blackwell M."/>
            <person name="Grigoriev I.V."/>
            <person name="Jeffries T.W."/>
        </authorList>
    </citation>
    <scope>NUCLEOTIDE SEQUENCE [LARGE SCALE GENOMIC DNA]</scope>
    <source>
        <strain evidence="13">ATCC 18201 / CBS 1600 / BCRC 20928 / JCM 3617 / NBRC 0987 / NRRL Y-1542</strain>
        <strain evidence="11">NRRL Y-1542</strain>
    </source>
</reference>
<evidence type="ECO:0000256" key="4">
    <source>
        <dbReference type="ARBA" id="ARBA00022801"/>
    </source>
</evidence>
<dbReference type="Pfam" id="PF01979">
    <property type="entry name" value="Amidohydro_1"/>
    <property type="match status" value="1"/>
</dbReference>
<dbReference type="RefSeq" id="XP_020070867.1">
    <property type="nucleotide sequence ID" value="XM_020216367.1"/>
</dbReference>
<accession>A0A1E4S2U6</accession>
<dbReference type="EMBL" id="CDQK01000007">
    <property type="protein sequence ID" value="CEP25131.1"/>
    <property type="molecule type" value="Genomic_DNA"/>
</dbReference>
<dbReference type="FunFam" id="3.20.20.140:FF:000022">
    <property type="entry name" value="Guanine deaminase"/>
    <property type="match status" value="1"/>
</dbReference>
<evidence type="ECO:0000313" key="12">
    <source>
        <dbReference type="Proteomes" id="UP000038830"/>
    </source>
</evidence>
<dbReference type="InterPro" id="IPR011059">
    <property type="entry name" value="Metal-dep_hydrolase_composite"/>
</dbReference>
<dbReference type="GO" id="GO:0008892">
    <property type="term" value="F:guanine deaminase activity"/>
    <property type="evidence" value="ECO:0007669"/>
    <property type="project" value="UniProtKB-UniRule"/>
</dbReference>
<dbReference type="Proteomes" id="UP000094389">
    <property type="component" value="Unassembled WGS sequence"/>
</dbReference>
<comment type="similarity">
    <text evidence="2 8">Belongs to the metallo-dependent hydrolases superfamily. ATZ/TRZ family.</text>
</comment>
<dbReference type="Proteomes" id="UP000038830">
    <property type="component" value="Unassembled WGS sequence"/>
</dbReference>
<dbReference type="GeneID" id="30990763"/>
<evidence type="ECO:0000256" key="6">
    <source>
        <dbReference type="ARBA" id="ARBA00051148"/>
    </source>
</evidence>
<dbReference type="OMA" id="CVHMNDS"/>
<dbReference type="InterPro" id="IPR051607">
    <property type="entry name" value="Metallo-dep_hydrolases"/>
</dbReference>
<sequence length="461" mass="51563">MTGAKLNVRALYKGTFIHTPVLGSLEVIEHGIVGVDHDGTIVILERNRSLEQVIEDFDLEEVETVDVDHGGNKFFFPGFIDTHIHAPQYPNNGIFGNSTLLDWLTTYTFPLEASLKDLTKAKLVYDKVIERTLGNGTTCASYYATIDTDATNLLADLSIEHGQRAFIGKVCMNQNSPDYYCETFEESKESTLKVIEHINKVDPHNKLVAPILTPRFAPSCTDELLHWLGNLKKEHGYHSQTHICENKDEIKWVHELYPDAEGYTDVYKDHNLLDEKTILAHAIHLTEHEKDMIRDTGAGVSHCPISNSSITSGECRVRWLLDNGIPVGLGTDVSGGFSPSILQTARQAVLVSRHLAMSTALEKDKLSVEDVLYLATQGGAKLVGLNDKIGSFELGKQWDVQLVDLDAKGSQVDVFEWQVPHIVEIETYKLKWSNVIAKWLFNGDDRNTTKVWVNGRLVKAL</sequence>
<dbReference type="PANTHER" id="PTHR11271:SF6">
    <property type="entry name" value="GUANINE DEAMINASE"/>
    <property type="match status" value="1"/>
</dbReference>
<dbReference type="UniPathway" id="UPA00603">
    <property type="reaction ID" value="UER00660"/>
</dbReference>
<dbReference type="SUPFAM" id="SSF51556">
    <property type="entry name" value="Metallo-dependent hydrolases"/>
    <property type="match status" value="1"/>
</dbReference>
<dbReference type="EMBL" id="KV453929">
    <property type="protein sequence ID" value="ODV73828.1"/>
    <property type="molecule type" value="Genomic_DNA"/>
</dbReference>
<protein>
    <recommendedName>
        <fullName evidence="8">Guanine deaminase</fullName>
        <shortName evidence="8">Guanase</shortName>
        <ecNumber evidence="8">3.5.4.3</ecNumber>
    </recommendedName>
    <alternativeName>
        <fullName evidence="8">Guanine aminohydrolase</fullName>
    </alternativeName>
</protein>
<evidence type="ECO:0000259" key="9">
    <source>
        <dbReference type="Pfam" id="PF01979"/>
    </source>
</evidence>
<evidence type="ECO:0000313" key="13">
    <source>
        <dbReference type="Proteomes" id="UP000094389"/>
    </source>
</evidence>
<keyword evidence="13" id="KW-1185">Reference proteome</keyword>
<dbReference type="OrthoDB" id="194468at2759"/>
<keyword evidence="3 8" id="KW-0479">Metal-binding</keyword>
<dbReference type="InterPro" id="IPR006680">
    <property type="entry name" value="Amidohydro-rel"/>
</dbReference>
<evidence type="ECO:0000313" key="11">
    <source>
        <dbReference type="EMBL" id="ODV73828.1"/>
    </source>
</evidence>
<dbReference type="EC" id="3.5.4.3" evidence="8"/>
<evidence type="ECO:0000256" key="8">
    <source>
        <dbReference type="RuleBase" id="RU366009"/>
    </source>
</evidence>
<evidence type="ECO:0000256" key="3">
    <source>
        <dbReference type="ARBA" id="ARBA00022723"/>
    </source>
</evidence>
<dbReference type="Gene3D" id="3.20.20.140">
    <property type="entry name" value="Metal-dependent hydrolases"/>
    <property type="match status" value="1"/>
</dbReference>
<dbReference type="NCBIfam" id="TIGR02967">
    <property type="entry name" value="guan_deamin"/>
    <property type="match status" value="1"/>
</dbReference>
<proteinExistence type="inferred from homology"/>
<comment type="catalytic activity">
    <reaction evidence="6 8">
        <text>guanine + H2O + H(+) = xanthine + NH4(+)</text>
        <dbReference type="Rhea" id="RHEA:14665"/>
        <dbReference type="ChEBI" id="CHEBI:15377"/>
        <dbReference type="ChEBI" id="CHEBI:15378"/>
        <dbReference type="ChEBI" id="CHEBI:16235"/>
        <dbReference type="ChEBI" id="CHEBI:17712"/>
        <dbReference type="ChEBI" id="CHEBI:28938"/>
        <dbReference type="EC" id="3.5.4.3"/>
    </reaction>
</comment>